<dbReference type="SUPFAM" id="SSF75217">
    <property type="entry name" value="alpha/beta knot"/>
    <property type="match status" value="1"/>
</dbReference>
<comment type="subcellular location">
    <subcellularLocation>
        <location evidence="1 12">Cytoplasm</location>
    </subcellularLocation>
</comment>
<protein>
    <recommendedName>
        <fullName evidence="4 12">Ribosomal RNA small subunit methyltransferase E</fullName>
        <ecNumber evidence="3 12">2.1.1.193</ecNumber>
    </recommendedName>
</protein>
<organism evidence="14 15">
    <name type="scientific">Ureaplasma zalophigenitalium</name>
    <dbReference type="NCBI Taxonomy" id="907723"/>
    <lineage>
        <taxon>Bacteria</taxon>
        <taxon>Bacillati</taxon>
        <taxon>Mycoplasmatota</taxon>
        <taxon>Mycoplasmoidales</taxon>
        <taxon>Mycoplasmoidaceae</taxon>
        <taxon>Ureaplasma</taxon>
    </lineage>
</organism>
<keyword evidence="8 12" id="KW-0808">Transferase</keyword>
<keyword evidence="9 12" id="KW-0949">S-adenosyl-L-methionine</keyword>
<evidence type="ECO:0000256" key="9">
    <source>
        <dbReference type="ARBA" id="ARBA00022691"/>
    </source>
</evidence>
<reference evidence="14 15" key="1">
    <citation type="journal article" date="2020" name="Int. J. Syst. Evol. Microbiol.">
        <title>Ureaplasma miroungigenitalium sp. nov. isolated from northern elephant seals (Mirounga angustirostris) and Ureaplasma zalophigenitalium sp. nov. isolated from California sea lions (Zalophus californianus).</title>
        <authorList>
            <person name="Volokhov D.V."/>
            <person name="Gulland F.M."/>
            <person name="Gao Y."/>
            <person name="Chizhikov V.E."/>
        </authorList>
    </citation>
    <scope>NUCLEOTIDE SEQUENCE [LARGE SCALE GENOMIC DNA]</scope>
    <source>
        <strain evidence="14 15">CSL7644-GEN</strain>
    </source>
</reference>
<dbReference type="EC" id="2.1.1.193" evidence="3 12"/>
<comment type="catalytic activity">
    <reaction evidence="11 12">
        <text>uridine(1498) in 16S rRNA + S-adenosyl-L-methionine = N(3)-methyluridine(1498) in 16S rRNA + S-adenosyl-L-homocysteine + H(+)</text>
        <dbReference type="Rhea" id="RHEA:42920"/>
        <dbReference type="Rhea" id="RHEA-COMP:10283"/>
        <dbReference type="Rhea" id="RHEA-COMP:10284"/>
        <dbReference type="ChEBI" id="CHEBI:15378"/>
        <dbReference type="ChEBI" id="CHEBI:57856"/>
        <dbReference type="ChEBI" id="CHEBI:59789"/>
        <dbReference type="ChEBI" id="CHEBI:65315"/>
        <dbReference type="ChEBI" id="CHEBI:74502"/>
        <dbReference type="EC" id="2.1.1.193"/>
    </reaction>
</comment>
<evidence type="ECO:0000256" key="6">
    <source>
        <dbReference type="ARBA" id="ARBA00022552"/>
    </source>
</evidence>
<dbReference type="GO" id="GO:0008168">
    <property type="term" value="F:methyltransferase activity"/>
    <property type="evidence" value="ECO:0007669"/>
    <property type="project" value="UniProtKB-KW"/>
</dbReference>
<dbReference type="InterPro" id="IPR046886">
    <property type="entry name" value="RsmE_MTase_dom"/>
</dbReference>
<comment type="caution">
    <text evidence="14">The sequence shown here is derived from an EMBL/GenBank/DDBJ whole genome shotgun (WGS) entry which is preliminary data.</text>
</comment>
<dbReference type="Proteomes" id="UP001207252">
    <property type="component" value="Unassembled WGS sequence"/>
</dbReference>
<evidence type="ECO:0000256" key="8">
    <source>
        <dbReference type="ARBA" id="ARBA00022679"/>
    </source>
</evidence>
<evidence type="ECO:0000256" key="12">
    <source>
        <dbReference type="PIRNR" id="PIRNR015601"/>
    </source>
</evidence>
<dbReference type="NCBIfam" id="TIGR00046">
    <property type="entry name" value="RsmE family RNA methyltransferase"/>
    <property type="match status" value="1"/>
</dbReference>
<evidence type="ECO:0000256" key="10">
    <source>
        <dbReference type="ARBA" id="ARBA00025699"/>
    </source>
</evidence>
<dbReference type="PANTHER" id="PTHR30027">
    <property type="entry name" value="RIBOSOMAL RNA SMALL SUBUNIT METHYLTRANSFERASE E"/>
    <property type="match status" value="1"/>
</dbReference>
<dbReference type="GO" id="GO:0032259">
    <property type="term" value="P:methylation"/>
    <property type="evidence" value="ECO:0007669"/>
    <property type="project" value="UniProtKB-KW"/>
</dbReference>
<dbReference type="PIRSF" id="PIRSF015601">
    <property type="entry name" value="MTase_slr0722"/>
    <property type="match status" value="1"/>
</dbReference>
<evidence type="ECO:0000256" key="4">
    <source>
        <dbReference type="ARBA" id="ARBA00013673"/>
    </source>
</evidence>
<dbReference type="CDD" id="cd18084">
    <property type="entry name" value="RsmE-like"/>
    <property type="match status" value="1"/>
</dbReference>
<feature type="domain" description="Ribosomal RNA small subunit methyltransferase E methyltransferase" evidence="13">
    <location>
        <begin position="71"/>
        <end position="229"/>
    </location>
</feature>
<sequence>MHQYFIKKIDNQKTVIFYDDDVFKITKVHRIKIHEEICVLYNEEKFIAQITNLKPLTAQVVRKIINIERAYNLDVFLGSLKAKPFEDAINKLTQLNVQSCAQLVLQRSYDCKQIKTERINKIIETATNQAKRNDLMIFQSNTSFQTLCDQIPLYDVVFVAYENNEPKYIYDLLIDWTKLKKIAVIIGGEGGFSDSEISQLRTYKNVFCVKLSPTILRAETAAVYLCSVLDQYLNFQRRSHETKTN</sequence>
<evidence type="ECO:0000256" key="1">
    <source>
        <dbReference type="ARBA" id="ARBA00004496"/>
    </source>
</evidence>
<gene>
    <name evidence="14" type="ORF">OF365_02775</name>
</gene>
<evidence type="ECO:0000256" key="7">
    <source>
        <dbReference type="ARBA" id="ARBA00022603"/>
    </source>
</evidence>
<dbReference type="EMBL" id="JAOXHJ010000007">
    <property type="protein sequence ID" value="MCV3754289.1"/>
    <property type="molecule type" value="Genomic_DNA"/>
</dbReference>
<evidence type="ECO:0000256" key="11">
    <source>
        <dbReference type="ARBA" id="ARBA00047944"/>
    </source>
</evidence>
<evidence type="ECO:0000256" key="2">
    <source>
        <dbReference type="ARBA" id="ARBA00005528"/>
    </source>
</evidence>
<keyword evidence="15" id="KW-1185">Reference proteome</keyword>
<dbReference type="Gene3D" id="2.40.240.20">
    <property type="entry name" value="Hypothetical PUA domain-like, domain 1"/>
    <property type="match status" value="1"/>
</dbReference>
<dbReference type="Pfam" id="PF04452">
    <property type="entry name" value="Methyltrans_RNA"/>
    <property type="match status" value="1"/>
</dbReference>
<name>A0ABT3BPX5_9BACT</name>
<comment type="function">
    <text evidence="10 12">Specifically methylates the N3 position of the uracil ring of uridine 1498 (m3U1498) in 16S rRNA. Acts on the fully assembled 30S ribosomal subunit.</text>
</comment>
<dbReference type="PANTHER" id="PTHR30027:SF3">
    <property type="entry name" value="16S RRNA (URACIL(1498)-N(3))-METHYLTRANSFERASE"/>
    <property type="match status" value="1"/>
</dbReference>
<evidence type="ECO:0000256" key="5">
    <source>
        <dbReference type="ARBA" id="ARBA00022490"/>
    </source>
</evidence>
<evidence type="ECO:0000313" key="15">
    <source>
        <dbReference type="Proteomes" id="UP001207252"/>
    </source>
</evidence>
<comment type="similarity">
    <text evidence="2 12">Belongs to the RNA methyltransferase RsmE family.</text>
</comment>
<dbReference type="Gene3D" id="3.40.1280.10">
    <property type="match status" value="1"/>
</dbReference>
<dbReference type="InterPro" id="IPR029026">
    <property type="entry name" value="tRNA_m1G_MTases_N"/>
</dbReference>
<evidence type="ECO:0000256" key="3">
    <source>
        <dbReference type="ARBA" id="ARBA00012328"/>
    </source>
</evidence>
<dbReference type="InterPro" id="IPR006700">
    <property type="entry name" value="RsmE"/>
</dbReference>
<proteinExistence type="inferred from homology"/>
<keyword evidence="7 12" id="KW-0489">Methyltransferase</keyword>
<evidence type="ECO:0000313" key="14">
    <source>
        <dbReference type="EMBL" id="MCV3754289.1"/>
    </source>
</evidence>
<keyword evidence="6 12" id="KW-0698">rRNA processing</keyword>
<keyword evidence="5 12" id="KW-0963">Cytoplasm</keyword>
<evidence type="ECO:0000259" key="13">
    <source>
        <dbReference type="Pfam" id="PF04452"/>
    </source>
</evidence>
<dbReference type="RefSeq" id="WP_263818093.1">
    <property type="nucleotide sequence ID" value="NZ_JAOXHJ010000007.1"/>
</dbReference>
<dbReference type="InterPro" id="IPR029028">
    <property type="entry name" value="Alpha/beta_knot_MTases"/>
</dbReference>
<accession>A0ABT3BPX5</accession>